<proteinExistence type="predicted"/>
<dbReference type="EMBL" id="MU167345">
    <property type="protein sequence ID" value="KAG0142552.1"/>
    <property type="molecule type" value="Genomic_DNA"/>
</dbReference>
<dbReference type="Proteomes" id="UP000886653">
    <property type="component" value="Unassembled WGS sequence"/>
</dbReference>
<keyword evidence="2" id="KW-1185">Reference proteome</keyword>
<sequence>MTGRAAKLWWIENEKFSKLGFNVEKEVQSGDVSEEEQSGMEDDLHGREGWLRLGTKSNGKLKASEWHALFAHHLLLATIDVFIGNYEIFSNGQGDDYSAKLLMNFVALVECTHLVGSREVSPGDLEKFKQVYNKYTFTSKVLDPDCSIKPNHHYAKHIGSQLEWWGPLLGVAEFAGKI</sequence>
<reference evidence="1" key="1">
    <citation type="submission" date="2013-11" db="EMBL/GenBank/DDBJ databases">
        <title>Genome sequence of the fusiform rust pathogen reveals effectors for host alternation and coevolution with pine.</title>
        <authorList>
            <consortium name="DOE Joint Genome Institute"/>
            <person name="Smith K."/>
            <person name="Pendleton A."/>
            <person name="Kubisiak T."/>
            <person name="Anderson C."/>
            <person name="Salamov A."/>
            <person name="Aerts A."/>
            <person name="Riley R."/>
            <person name="Clum A."/>
            <person name="Lindquist E."/>
            <person name="Ence D."/>
            <person name="Campbell M."/>
            <person name="Kronenberg Z."/>
            <person name="Feau N."/>
            <person name="Dhillon B."/>
            <person name="Hamelin R."/>
            <person name="Burleigh J."/>
            <person name="Smith J."/>
            <person name="Yandell M."/>
            <person name="Nelson C."/>
            <person name="Grigoriev I."/>
            <person name="Davis J."/>
        </authorList>
    </citation>
    <scope>NUCLEOTIDE SEQUENCE</scope>
    <source>
        <strain evidence="1">G11</strain>
    </source>
</reference>
<evidence type="ECO:0000313" key="2">
    <source>
        <dbReference type="Proteomes" id="UP000886653"/>
    </source>
</evidence>
<protein>
    <submittedName>
        <fullName evidence="1">Uncharacterized protein</fullName>
    </submittedName>
</protein>
<evidence type="ECO:0000313" key="1">
    <source>
        <dbReference type="EMBL" id="KAG0142552.1"/>
    </source>
</evidence>
<dbReference type="OrthoDB" id="3269001at2759"/>
<gene>
    <name evidence="1" type="ORF">CROQUDRAFT_97433</name>
</gene>
<accession>A0A9P6T7Z0</accession>
<comment type="caution">
    <text evidence="1">The sequence shown here is derived from an EMBL/GenBank/DDBJ whole genome shotgun (WGS) entry which is preliminary data.</text>
</comment>
<name>A0A9P6T7Z0_9BASI</name>
<organism evidence="1 2">
    <name type="scientific">Cronartium quercuum f. sp. fusiforme G11</name>
    <dbReference type="NCBI Taxonomy" id="708437"/>
    <lineage>
        <taxon>Eukaryota</taxon>
        <taxon>Fungi</taxon>
        <taxon>Dikarya</taxon>
        <taxon>Basidiomycota</taxon>
        <taxon>Pucciniomycotina</taxon>
        <taxon>Pucciniomycetes</taxon>
        <taxon>Pucciniales</taxon>
        <taxon>Coleosporiaceae</taxon>
        <taxon>Cronartium</taxon>
    </lineage>
</organism>
<dbReference type="AlphaFoldDB" id="A0A9P6T7Z0"/>